<keyword evidence="4" id="KW-0812">Transmembrane</keyword>
<comment type="catalytic activity">
    <reaction evidence="4">
        <text>a long-chain fatty acyl-CoA + 2 NADPH + 2 H(+) = a long-chain primary fatty alcohol + 2 NADP(+) + CoA</text>
        <dbReference type="Rhea" id="RHEA:52716"/>
        <dbReference type="ChEBI" id="CHEBI:15378"/>
        <dbReference type="ChEBI" id="CHEBI:57287"/>
        <dbReference type="ChEBI" id="CHEBI:57783"/>
        <dbReference type="ChEBI" id="CHEBI:58349"/>
        <dbReference type="ChEBI" id="CHEBI:77396"/>
        <dbReference type="ChEBI" id="CHEBI:83139"/>
        <dbReference type="EC" id="1.2.1.84"/>
    </reaction>
</comment>
<dbReference type="Proteomes" id="UP000694920">
    <property type="component" value="Unplaced"/>
</dbReference>
<name>A0AAJ7BZX0_CEPCN</name>
<keyword evidence="4" id="KW-0521">NADP</keyword>
<dbReference type="InterPro" id="IPR013120">
    <property type="entry name" value="FAR_NAD-bd"/>
</dbReference>
<feature type="transmembrane region" description="Helical" evidence="4">
    <location>
        <begin position="372"/>
        <end position="395"/>
    </location>
</feature>
<dbReference type="SUPFAM" id="SSF51735">
    <property type="entry name" value="NAD(P)-binding Rossmann-fold domains"/>
    <property type="match status" value="1"/>
</dbReference>
<protein>
    <recommendedName>
        <fullName evidence="4">Fatty acyl-CoA reductase</fullName>
        <ecNumber evidence="4">1.2.1.84</ecNumber>
    </recommendedName>
</protein>
<dbReference type="CDD" id="cd05236">
    <property type="entry name" value="FAR-N_SDR_e"/>
    <property type="match status" value="1"/>
</dbReference>
<feature type="domain" description="Thioester reductase (TE)" evidence="6">
    <location>
        <begin position="35"/>
        <end position="308"/>
    </location>
</feature>
<keyword evidence="3 4" id="KW-0443">Lipid metabolism</keyword>
<comment type="function">
    <text evidence="4">Catalyzes the reduction of fatty acyl-CoA to fatty alcohols.</text>
</comment>
<dbReference type="Gene3D" id="3.40.50.720">
    <property type="entry name" value="NAD(P)-binding Rossmann-like Domain"/>
    <property type="match status" value="1"/>
</dbReference>
<dbReference type="InterPro" id="IPR033640">
    <property type="entry name" value="FAR_C"/>
</dbReference>
<dbReference type="InterPro" id="IPR036291">
    <property type="entry name" value="NAD(P)-bd_dom_sf"/>
</dbReference>
<evidence type="ECO:0000259" key="6">
    <source>
        <dbReference type="Pfam" id="PF07993"/>
    </source>
</evidence>
<dbReference type="PANTHER" id="PTHR11011">
    <property type="entry name" value="MALE STERILITY PROTEIN 2-RELATED"/>
    <property type="match status" value="1"/>
</dbReference>
<evidence type="ECO:0000256" key="1">
    <source>
        <dbReference type="ARBA" id="ARBA00005928"/>
    </source>
</evidence>
<sequence>MDEVYKRINDDTEMLDTCTDASEIEQFYAGQCVFLTGSTGFIGKSVVEKLLRTCANLKKLYILVRAKKGSSPTERLKKYLKDDFFNELRKTVPDFEKKIVLIEGDLSENGIGLSIIDRHSLIEEVNIVVHNAANVKFDIKVELALRINVLGTQSVLDLVSQCKNIKAFVYVSTAYSNCIYTDIEEKFYPSPADLKMVNDMIKADLETPNGINKAALKMLLGDIPNIYVFSKATAENFVKDYSKKVNFPCAVFRPSIVASTYKEPVAGWCGNLNGPAAGIIGYALGIIHTVFMTDSPIDLVPVDMCANALIAIPWYIVDNKKEEKTASVFNYGTSVTNPINVKACINWGYTHGSENPSIKMVWDCFIITTSNYWLWLFLEIFLHFIPAIIADVVLLTRGKKPMAVNGYFKIVRYFGIVRYFLNGIWRIHVTEMQKLWDRLKPHDKKKFHCDLREIDWMYFSSLYWNGLRVYILKEPMDTVPIARKRFARLRLYNKILFIFLSLLLIYTLNRFIRYICI</sequence>
<evidence type="ECO:0000256" key="4">
    <source>
        <dbReference type="RuleBase" id="RU363097"/>
    </source>
</evidence>
<keyword evidence="2 4" id="KW-0444">Lipid biosynthesis</keyword>
<evidence type="ECO:0000256" key="2">
    <source>
        <dbReference type="ARBA" id="ARBA00022516"/>
    </source>
</evidence>
<keyword evidence="4" id="KW-1133">Transmembrane helix</keyword>
<comment type="similarity">
    <text evidence="1 4">Belongs to the fatty acyl-CoA reductase family.</text>
</comment>
<dbReference type="CDD" id="cd09071">
    <property type="entry name" value="FAR_C"/>
    <property type="match status" value="1"/>
</dbReference>
<gene>
    <name evidence="8" type="primary">LOC107269094</name>
</gene>
<keyword evidence="4" id="KW-0560">Oxidoreductase</keyword>
<dbReference type="GO" id="GO:0102965">
    <property type="term" value="F:alcohol-forming long-chain fatty acyl-CoA reductase activity"/>
    <property type="evidence" value="ECO:0007669"/>
    <property type="project" value="UniProtKB-EC"/>
</dbReference>
<dbReference type="Pfam" id="PF07993">
    <property type="entry name" value="NAD_binding_4"/>
    <property type="match status" value="1"/>
</dbReference>
<evidence type="ECO:0000313" key="7">
    <source>
        <dbReference type="Proteomes" id="UP000694920"/>
    </source>
</evidence>
<dbReference type="GeneID" id="107269094"/>
<evidence type="ECO:0000259" key="5">
    <source>
        <dbReference type="Pfam" id="PF03015"/>
    </source>
</evidence>
<dbReference type="GO" id="GO:0080019">
    <property type="term" value="F:alcohol-forming very long-chain fatty acyl-CoA reductase activity"/>
    <property type="evidence" value="ECO:0007669"/>
    <property type="project" value="InterPro"/>
</dbReference>
<dbReference type="AlphaFoldDB" id="A0AAJ7BZX0"/>
<organism evidence="7 8">
    <name type="scientific">Cephus cinctus</name>
    <name type="common">Wheat stem sawfly</name>
    <dbReference type="NCBI Taxonomy" id="211228"/>
    <lineage>
        <taxon>Eukaryota</taxon>
        <taxon>Metazoa</taxon>
        <taxon>Ecdysozoa</taxon>
        <taxon>Arthropoda</taxon>
        <taxon>Hexapoda</taxon>
        <taxon>Insecta</taxon>
        <taxon>Pterygota</taxon>
        <taxon>Neoptera</taxon>
        <taxon>Endopterygota</taxon>
        <taxon>Hymenoptera</taxon>
        <taxon>Cephoidea</taxon>
        <taxon>Cephidae</taxon>
        <taxon>Cephus</taxon>
    </lineage>
</organism>
<feature type="transmembrane region" description="Helical" evidence="4">
    <location>
        <begin position="491"/>
        <end position="508"/>
    </location>
</feature>
<keyword evidence="4" id="KW-0472">Membrane</keyword>
<dbReference type="PANTHER" id="PTHR11011:SF60">
    <property type="entry name" value="FATTY ACYL-COA REDUCTASE-RELATED"/>
    <property type="match status" value="1"/>
</dbReference>
<dbReference type="KEGG" id="ccin:107269094"/>
<evidence type="ECO:0000256" key="3">
    <source>
        <dbReference type="ARBA" id="ARBA00023098"/>
    </source>
</evidence>
<proteinExistence type="inferred from homology"/>
<dbReference type="InterPro" id="IPR026055">
    <property type="entry name" value="FAR"/>
</dbReference>
<dbReference type="GO" id="GO:0035336">
    <property type="term" value="P:long-chain fatty-acyl-CoA metabolic process"/>
    <property type="evidence" value="ECO:0007669"/>
    <property type="project" value="TreeGrafter"/>
</dbReference>
<keyword evidence="7" id="KW-1185">Reference proteome</keyword>
<reference evidence="8" key="1">
    <citation type="submission" date="2025-08" db="UniProtKB">
        <authorList>
            <consortium name="RefSeq"/>
        </authorList>
    </citation>
    <scope>IDENTIFICATION</scope>
</reference>
<dbReference type="Pfam" id="PF03015">
    <property type="entry name" value="Sterile"/>
    <property type="match status" value="1"/>
</dbReference>
<dbReference type="RefSeq" id="XP_015598050.1">
    <property type="nucleotide sequence ID" value="XM_015742564.2"/>
</dbReference>
<dbReference type="EC" id="1.2.1.84" evidence="4"/>
<evidence type="ECO:0000313" key="8">
    <source>
        <dbReference type="RefSeq" id="XP_015598050.1"/>
    </source>
</evidence>
<accession>A0AAJ7BZX0</accession>
<feature type="domain" description="Fatty acyl-CoA reductase C-terminal" evidence="5">
    <location>
        <begin position="382"/>
        <end position="474"/>
    </location>
</feature>
<dbReference type="GO" id="GO:0005777">
    <property type="term" value="C:peroxisome"/>
    <property type="evidence" value="ECO:0007669"/>
    <property type="project" value="TreeGrafter"/>
</dbReference>